<evidence type="ECO:0000313" key="8">
    <source>
        <dbReference type="Proteomes" id="UP001597525"/>
    </source>
</evidence>
<dbReference type="Proteomes" id="UP001597525">
    <property type="component" value="Unassembled WGS sequence"/>
</dbReference>
<dbReference type="InterPro" id="IPR002549">
    <property type="entry name" value="AI-2E-like"/>
</dbReference>
<proteinExistence type="inferred from homology"/>
<comment type="caution">
    <text evidence="7">The sequence shown here is derived from an EMBL/GenBank/DDBJ whole genome shotgun (WGS) entry which is preliminary data.</text>
</comment>
<dbReference type="RefSeq" id="WP_320182961.1">
    <property type="nucleotide sequence ID" value="NZ_CP138332.1"/>
</dbReference>
<dbReference type="PANTHER" id="PTHR21716:SF4">
    <property type="entry name" value="TRANSMEMBRANE PROTEIN 245"/>
    <property type="match status" value="1"/>
</dbReference>
<feature type="transmembrane region" description="Helical" evidence="6">
    <location>
        <begin position="202"/>
        <end position="223"/>
    </location>
</feature>
<evidence type="ECO:0000256" key="6">
    <source>
        <dbReference type="SAM" id="Phobius"/>
    </source>
</evidence>
<name>A0ABW6BFK5_9SPHI</name>
<keyword evidence="8" id="KW-1185">Reference proteome</keyword>
<organism evidence="7 8">
    <name type="scientific">Sphingobacterium bambusae</name>
    <dbReference type="NCBI Taxonomy" id="662858"/>
    <lineage>
        <taxon>Bacteria</taxon>
        <taxon>Pseudomonadati</taxon>
        <taxon>Bacteroidota</taxon>
        <taxon>Sphingobacteriia</taxon>
        <taxon>Sphingobacteriales</taxon>
        <taxon>Sphingobacteriaceae</taxon>
        <taxon>Sphingobacterium</taxon>
    </lineage>
</organism>
<keyword evidence="4 6" id="KW-1133">Transmembrane helix</keyword>
<gene>
    <name evidence="7" type="ORF">ACFS7Y_09800</name>
</gene>
<feature type="transmembrane region" description="Helical" evidence="6">
    <location>
        <begin position="229"/>
        <end position="251"/>
    </location>
</feature>
<accession>A0ABW6BFK5</accession>
<evidence type="ECO:0000256" key="4">
    <source>
        <dbReference type="ARBA" id="ARBA00022989"/>
    </source>
</evidence>
<feature type="transmembrane region" description="Helical" evidence="6">
    <location>
        <begin position="65"/>
        <end position="86"/>
    </location>
</feature>
<evidence type="ECO:0000256" key="5">
    <source>
        <dbReference type="ARBA" id="ARBA00023136"/>
    </source>
</evidence>
<feature type="transmembrane region" description="Helical" evidence="6">
    <location>
        <begin position="263"/>
        <end position="280"/>
    </location>
</feature>
<comment type="similarity">
    <text evidence="2">Belongs to the autoinducer-2 exporter (AI-2E) (TC 2.A.86) family.</text>
</comment>
<dbReference type="EMBL" id="JBHUPB010000007">
    <property type="protein sequence ID" value="MFD2967682.1"/>
    <property type="molecule type" value="Genomic_DNA"/>
</dbReference>
<reference evidence="8" key="1">
    <citation type="journal article" date="2019" name="Int. J. Syst. Evol. Microbiol.">
        <title>The Global Catalogue of Microorganisms (GCM) 10K type strain sequencing project: providing services to taxonomists for standard genome sequencing and annotation.</title>
        <authorList>
            <consortium name="The Broad Institute Genomics Platform"/>
            <consortium name="The Broad Institute Genome Sequencing Center for Infectious Disease"/>
            <person name="Wu L."/>
            <person name="Ma J."/>
        </authorList>
    </citation>
    <scope>NUCLEOTIDE SEQUENCE [LARGE SCALE GENOMIC DNA]</scope>
    <source>
        <strain evidence="8">KCTC 22814</strain>
    </source>
</reference>
<feature type="transmembrane region" description="Helical" evidence="6">
    <location>
        <begin position="144"/>
        <end position="165"/>
    </location>
</feature>
<dbReference type="Pfam" id="PF01594">
    <property type="entry name" value="AI-2E_transport"/>
    <property type="match status" value="1"/>
</dbReference>
<evidence type="ECO:0000256" key="2">
    <source>
        <dbReference type="ARBA" id="ARBA00009773"/>
    </source>
</evidence>
<dbReference type="PANTHER" id="PTHR21716">
    <property type="entry name" value="TRANSMEMBRANE PROTEIN"/>
    <property type="match status" value="1"/>
</dbReference>
<keyword evidence="3 6" id="KW-0812">Transmembrane</keyword>
<keyword evidence="5 6" id="KW-0472">Membrane</keyword>
<feature type="transmembrane region" description="Helical" evidence="6">
    <location>
        <begin position="12"/>
        <end position="28"/>
    </location>
</feature>
<comment type="subcellular location">
    <subcellularLocation>
        <location evidence="1">Membrane</location>
        <topology evidence="1">Multi-pass membrane protein</topology>
    </subcellularLocation>
</comment>
<feature type="transmembrane region" description="Helical" evidence="6">
    <location>
        <begin position="34"/>
        <end position="53"/>
    </location>
</feature>
<feature type="transmembrane region" description="Helical" evidence="6">
    <location>
        <begin position="300"/>
        <end position="323"/>
    </location>
</feature>
<protein>
    <submittedName>
        <fullName evidence="7">AI-2E family transporter</fullName>
    </submittedName>
</protein>
<sequence>MKYKQINNNSINQVMLIIIIILISILVFKNLMYYLPGFLGAITLYILFRTPYFKLTEHYRWKKSLASALFILLSIIFIILPIWAIIDYLVPQVNHFFSNQQQIVEKFNTLKTFMSDKPFLKDIDMSDTALLNFLQRLTRYVPNILNSVAEVGVNIVVTLFVLYFMQVNAKKMESTLYRSIPFSKESKRDIWNEVNVMVRSNAIGIPILGFCQGLVAMLGYWIFGIDNFVLLGLLTGISSIVPILGTMTIYVPICAITLAGGETANAIGLSIYCFILVGGIDNVLRFTILKTIGDVPPMITVFGVLLGLNLFGMLGLIFGPLILSSIGLLMKVYSHEYGKGIVREPLPLQLPPPESSAADKTQEGS</sequence>
<evidence type="ECO:0000313" key="7">
    <source>
        <dbReference type="EMBL" id="MFD2967682.1"/>
    </source>
</evidence>
<evidence type="ECO:0000256" key="3">
    <source>
        <dbReference type="ARBA" id="ARBA00022692"/>
    </source>
</evidence>
<evidence type="ECO:0000256" key="1">
    <source>
        <dbReference type="ARBA" id="ARBA00004141"/>
    </source>
</evidence>